<organism evidence="1 2">
    <name type="scientific">Haloferax chudinovii</name>
    <dbReference type="NCBI Taxonomy" id="1109010"/>
    <lineage>
        <taxon>Archaea</taxon>
        <taxon>Methanobacteriati</taxon>
        <taxon>Methanobacteriota</taxon>
        <taxon>Stenosarchaea group</taxon>
        <taxon>Halobacteria</taxon>
        <taxon>Halobacteriales</taxon>
        <taxon>Haloferacaceae</taxon>
        <taxon>Haloferax</taxon>
    </lineage>
</organism>
<comment type="caution">
    <text evidence="1">The sequence shown here is derived from an EMBL/GenBank/DDBJ whole genome shotgun (WGS) entry which is preliminary data.</text>
</comment>
<protein>
    <submittedName>
        <fullName evidence="1">Amphi-Trp domain-containing protein</fullName>
    </submittedName>
</protein>
<sequence length="100" mass="11467">MVEIPEDETSEPDTRDVITDGVFEQEFYLSKEQAGEFLIQLGEQLRDGTELTLSTEDWELPFRFDEPVEVEVEFLGHGDRELEIELELRGAHDDPAPDVS</sequence>
<keyword evidence="2" id="KW-1185">Reference proteome</keyword>
<dbReference type="EMBL" id="JBHTAB010000009">
    <property type="protein sequence ID" value="MFC7130773.1"/>
    <property type="molecule type" value="Genomic_DNA"/>
</dbReference>
<evidence type="ECO:0000313" key="2">
    <source>
        <dbReference type="Proteomes" id="UP001596460"/>
    </source>
</evidence>
<dbReference type="RefSeq" id="WP_390246328.1">
    <property type="nucleotide sequence ID" value="NZ_JBHTAB010000009.1"/>
</dbReference>
<dbReference type="InterPro" id="IPR027598">
    <property type="entry name" value="Amphi-Trp_dom"/>
</dbReference>
<accession>A0ABD5XNR9</accession>
<evidence type="ECO:0000313" key="1">
    <source>
        <dbReference type="EMBL" id="MFC7130773.1"/>
    </source>
</evidence>
<dbReference type="Proteomes" id="UP001596460">
    <property type="component" value="Unassembled WGS sequence"/>
</dbReference>
<gene>
    <name evidence="1" type="ORF">ACFQI8_15440</name>
</gene>
<name>A0ABD5XNR9_9EURY</name>
<dbReference type="AlphaFoldDB" id="A0ABD5XNR9"/>
<proteinExistence type="predicted"/>
<reference evidence="1 2" key="1">
    <citation type="journal article" date="2019" name="Int. J. Syst. Evol. Microbiol.">
        <title>The Global Catalogue of Microorganisms (GCM) 10K type strain sequencing project: providing services to taxonomists for standard genome sequencing and annotation.</title>
        <authorList>
            <consortium name="The Broad Institute Genomics Platform"/>
            <consortium name="The Broad Institute Genome Sequencing Center for Infectious Disease"/>
            <person name="Wu L."/>
            <person name="Ma J."/>
        </authorList>
    </citation>
    <scope>NUCLEOTIDE SEQUENCE [LARGE SCALE GENOMIC DNA]</scope>
    <source>
        <strain evidence="1 2">DSM 26526</strain>
    </source>
</reference>
<dbReference type="NCBIfam" id="TIGR04354">
    <property type="entry name" value="amphi-Trp"/>
    <property type="match status" value="1"/>
</dbReference>